<feature type="domain" description="SusD-like N-terminal" evidence="7">
    <location>
        <begin position="110"/>
        <end position="248"/>
    </location>
</feature>
<comment type="similarity">
    <text evidence="2">Belongs to the SusD family.</text>
</comment>
<dbReference type="InterPro" id="IPR011990">
    <property type="entry name" value="TPR-like_helical_dom_sf"/>
</dbReference>
<dbReference type="Pfam" id="PF07980">
    <property type="entry name" value="SusD_RagB"/>
    <property type="match status" value="1"/>
</dbReference>
<evidence type="ECO:0000256" key="4">
    <source>
        <dbReference type="ARBA" id="ARBA00023136"/>
    </source>
</evidence>
<evidence type="ECO:0000256" key="2">
    <source>
        <dbReference type="ARBA" id="ARBA00006275"/>
    </source>
</evidence>
<protein>
    <submittedName>
        <fullName evidence="8">RagB/SusD family nutrient uptake outer membrane protein</fullName>
    </submittedName>
</protein>
<evidence type="ECO:0000256" key="1">
    <source>
        <dbReference type="ARBA" id="ARBA00004442"/>
    </source>
</evidence>
<comment type="caution">
    <text evidence="8">The sequence shown here is derived from an EMBL/GenBank/DDBJ whole genome shotgun (WGS) entry which is preliminary data.</text>
</comment>
<reference evidence="8" key="1">
    <citation type="submission" date="2022-04" db="EMBL/GenBank/DDBJ databases">
        <title>Mucilaginibacter sp. RS28 isolated from freshwater.</title>
        <authorList>
            <person name="Ko S.-R."/>
        </authorList>
    </citation>
    <scope>NUCLEOTIDE SEQUENCE</scope>
    <source>
        <strain evidence="8">RS28</strain>
    </source>
</reference>
<evidence type="ECO:0000259" key="6">
    <source>
        <dbReference type="Pfam" id="PF07980"/>
    </source>
</evidence>
<evidence type="ECO:0000313" key="8">
    <source>
        <dbReference type="EMBL" id="MCJ8209759.1"/>
    </source>
</evidence>
<feature type="domain" description="RagB/SusD" evidence="6">
    <location>
        <begin position="327"/>
        <end position="518"/>
    </location>
</feature>
<dbReference type="RefSeq" id="WP_245129591.1">
    <property type="nucleotide sequence ID" value="NZ_JALJEJ010000003.1"/>
</dbReference>
<dbReference type="Pfam" id="PF14322">
    <property type="entry name" value="SusD-like_3"/>
    <property type="match status" value="1"/>
</dbReference>
<proteinExistence type="inferred from homology"/>
<evidence type="ECO:0000259" key="7">
    <source>
        <dbReference type="Pfam" id="PF14322"/>
    </source>
</evidence>
<organism evidence="8 9">
    <name type="scientific">Mucilaginibacter straminoryzae</name>
    <dbReference type="NCBI Taxonomy" id="2932774"/>
    <lineage>
        <taxon>Bacteria</taxon>
        <taxon>Pseudomonadati</taxon>
        <taxon>Bacteroidota</taxon>
        <taxon>Sphingobacteriia</taxon>
        <taxon>Sphingobacteriales</taxon>
        <taxon>Sphingobacteriaceae</taxon>
        <taxon>Mucilaginibacter</taxon>
    </lineage>
</organism>
<dbReference type="Proteomes" id="UP001139450">
    <property type="component" value="Unassembled WGS sequence"/>
</dbReference>
<dbReference type="InterPro" id="IPR033985">
    <property type="entry name" value="SusD-like_N"/>
</dbReference>
<keyword evidence="5" id="KW-0998">Cell outer membrane</keyword>
<keyword evidence="4" id="KW-0472">Membrane</keyword>
<dbReference type="SUPFAM" id="SSF48452">
    <property type="entry name" value="TPR-like"/>
    <property type="match status" value="1"/>
</dbReference>
<name>A0A9X2B8M1_9SPHI</name>
<evidence type="ECO:0000256" key="3">
    <source>
        <dbReference type="ARBA" id="ARBA00022729"/>
    </source>
</evidence>
<dbReference type="Gene3D" id="1.25.40.390">
    <property type="match status" value="1"/>
</dbReference>
<evidence type="ECO:0000313" key="9">
    <source>
        <dbReference type="Proteomes" id="UP001139450"/>
    </source>
</evidence>
<accession>A0A9X2B8M1</accession>
<dbReference type="EMBL" id="JALJEJ010000003">
    <property type="protein sequence ID" value="MCJ8209759.1"/>
    <property type="molecule type" value="Genomic_DNA"/>
</dbReference>
<comment type="subcellular location">
    <subcellularLocation>
        <location evidence="1">Cell outer membrane</location>
    </subcellularLocation>
</comment>
<dbReference type="InterPro" id="IPR012944">
    <property type="entry name" value="SusD_RagB_dom"/>
</dbReference>
<keyword evidence="3" id="KW-0732">Signal</keyword>
<evidence type="ECO:0000256" key="5">
    <source>
        <dbReference type="ARBA" id="ARBA00023237"/>
    </source>
</evidence>
<dbReference type="PROSITE" id="PS51257">
    <property type="entry name" value="PROKAR_LIPOPROTEIN"/>
    <property type="match status" value="1"/>
</dbReference>
<sequence>MKKITIILSFLTLVLTLASCKKFLKETSQDELIPQNADDLASLLYSDGYPYLQAMDTYTDLLTDDIQSNGVPQLNGAPNTTYVPYQTYGTPVYTWDPTMFDNITGAAGSNLVDQNGVNSWTIYYNKIKGCNVVMDYIGSVTGTDKVKNGILGQALFLRAFYYLKLVTLYGKPYNGPGVDPTTSLGVPLILTSKVSDVYPKRNTLAEVYAQIETDLLTAASLLRDNYTPSSLFRVSHIAAYTLLSRLYLYMGRDADMDNVIKYSEMALALKRTLTPLTNYFTSGSTLSSAGIYDQTLSTEVIWSYGFNVNRGSNPTTFFPGYNTFTGIAPPFSVSNSLAALYDKGNGSNTNYGDLRYKLYFETYSNGGSYPFKSGKIGFTQTYGDKGIRVAELYLNHAEANARKYLSTGQASYQAAAMADLNYLRQNRYDTRNTPYTSVNIADATQLLKFLQDERRRELCLEENFRWVDIKRWNLSVTHTLIDPSGTSSTYTLASGSNSYALQIPYDVMARNYNLQQNPR</sequence>
<gene>
    <name evidence="8" type="ORF">MUY27_08560</name>
</gene>
<dbReference type="GO" id="GO:0009279">
    <property type="term" value="C:cell outer membrane"/>
    <property type="evidence" value="ECO:0007669"/>
    <property type="project" value="UniProtKB-SubCell"/>
</dbReference>
<keyword evidence="9" id="KW-1185">Reference proteome</keyword>
<dbReference type="AlphaFoldDB" id="A0A9X2B8M1"/>